<accession>L7CN77</accession>
<feature type="region of interest" description="Disordered" evidence="1">
    <location>
        <begin position="15"/>
        <end position="42"/>
    </location>
</feature>
<evidence type="ECO:0000313" key="2">
    <source>
        <dbReference type="EMBL" id="ELP34481.1"/>
    </source>
</evidence>
<dbReference type="AlphaFoldDB" id="L7CN77"/>
<reference evidence="2 3" key="1">
    <citation type="journal article" date="2013" name="Mar. Genomics">
        <title>Expression of sulfatases in Rhodopirellula baltica and the diversity of sulfatases in the genus Rhodopirellula.</title>
        <authorList>
            <person name="Wegner C.E."/>
            <person name="Richter-Heitmann T."/>
            <person name="Klindworth A."/>
            <person name="Klockow C."/>
            <person name="Richter M."/>
            <person name="Achstetter T."/>
            <person name="Glockner F.O."/>
            <person name="Harder J."/>
        </authorList>
    </citation>
    <scope>NUCLEOTIDE SEQUENCE [LARGE SCALE GENOMIC DNA]</scope>
    <source>
        <strain evidence="2 3">SWK14</strain>
    </source>
</reference>
<dbReference type="Proteomes" id="UP000010959">
    <property type="component" value="Unassembled WGS sequence"/>
</dbReference>
<organism evidence="2 3">
    <name type="scientific">Rhodopirellula baltica SWK14</name>
    <dbReference type="NCBI Taxonomy" id="993516"/>
    <lineage>
        <taxon>Bacteria</taxon>
        <taxon>Pseudomonadati</taxon>
        <taxon>Planctomycetota</taxon>
        <taxon>Planctomycetia</taxon>
        <taxon>Pirellulales</taxon>
        <taxon>Pirellulaceae</taxon>
        <taxon>Rhodopirellula</taxon>
    </lineage>
</organism>
<proteinExistence type="predicted"/>
<dbReference type="EMBL" id="AMWG01000031">
    <property type="protein sequence ID" value="ELP34481.1"/>
    <property type="molecule type" value="Genomic_DNA"/>
</dbReference>
<comment type="caution">
    <text evidence="2">The sequence shown here is derived from an EMBL/GenBank/DDBJ whole genome shotgun (WGS) entry which is preliminary data.</text>
</comment>
<evidence type="ECO:0000256" key="1">
    <source>
        <dbReference type="SAM" id="MobiDB-lite"/>
    </source>
</evidence>
<evidence type="ECO:0000313" key="3">
    <source>
        <dbReference type="Proteomes" id="UP000010959"/>
    </source>
</evidence>
<sequence>MINAMIGGSLSMASEAMKNSASGQSDNVADHPVGARNPPLSKRPTRRLGCIRWFPRFLAY</sequence>
<feature type="compositionally biased region" description="Polar residues" evidence="1">
    <location>
        <begin position="17"/>
        <end position="27"/>
    </location>
</feature>
<protein>
    <submittedName>
        <fullName evidence="2">Uncharacterized protein</fullName>
    </submittedName>
</protein>
<gene>
    <name evidence="2" type="ORF">RBSWK_01567</name>
</gene>
<name>L7CN77_RHOBT</name>